<gene>
    <name evidence="1" type="ORF">LCGC14_0957650</name>
</gene>
<reference evidence="1" key="1">
    <citation type="journal article" date="2015" name="Nature">
        <title>Complex archaea that bridge the gap between prokaryotes and eukaryotes.</title>
        <authorList>
            <person name="Spang A."/>
            <person name="Saw J.H."/>
            <person name="Jorgensen S.L."/>
            <person name="Zaremba-Niedzwiedzka K."/>
            <person name="Martijn J."/>
            <person name="Lind A.E."/>
            <person name="van Eijk R."/>
            <person name="Schleper C."/>
            <person name="Guy L."/>
            <person name="Ettema T.J."/>
        </authorList>
    </citation>
    <scope>NUCLEOTIDE SEQUENCE</scope>
</reference>
<dbReference type="EMBL" id="LAZR01003445">
    <property type="protein sequence ID" value="KKN18247.1"/>
    <property type="molecule type" value="Genomic_DNA"/>
</dbReference>
<organism evidence="1">
    <name type="scientific">marine sediment metagenome</name>
    <dbReference type="NCBI Taxonomy" id="412755"/>
    <lineage>
        <taxon>unclassified sequences</taxon>
        <taxon>metagenomes</taxon>
        <taxon>ecological metagenomes</taxon>
    </lineage>
</organism>
<evidence type="ECO:0000313" key="1">
    <source>
        <dbReference type="EMBL" id="KKN18247.1"/>
    </source>
</evidence>
<name>A0A0F9P1H7_9ZZZZ</name>
<dbReference type="AlphaFoldDB" id="A0A0F9P1H7"/>
<comment type="caution">
    <text evidence="1">The sequence shown here is derived from an EMBL/GenBank/DDBJ whole genome shotgun (WGS) entry which is preliminary data.</text>
</comment>
<proteinExistence type="predicted"/>
<protein>
    <submittedName>
        <fullName evidence="1">Uncharacterized protein</fullName>
    </submittedName>
</protein>
<sequence length="166" mass="20003">MPTKFLKKDIYQVWLTARDESDELYKSDILLTTSENGLKFLFTLFKLLKSETRSFLPVSDFNKKNEFETIIAILFQEFISYPSLEENGTVRGDITELIESLKKKPEYIVEYFQKQITYLRKERIEFWEKVKKRYLESSEIFDETLLRRRGERNLILGRVSDRNQEF</sequence>
<accession>A0A0F9P1H7</accession>